<keyword evidence="7 15" id="KW-0378">Hydrolase</keyword>
<dbReference type="SUPFAM" id="SSF47807">
    <property type="entry name" value="5' to 3' exonuclease, C-terminal subdomain"/>
    <property type="match status" value="1"/>
</dbReference>
<dbReference type="Proteomes" id="UP000249619">
    <property type="component" value="Unassembled WGS sequence"/>
</dbReference>
<dbReference type="InterPro" id="IPR036279">
    <property type="entry name" value="5-3_exonuclease_C_sf"/>
</dbReference>
<feature type="domain" description="XPG-I" evidence="13">
    <location>
        <begin position="109"/>
        <end position="189"/>
    </location>
</feature>
<feature type="compositionally biased region" description="Polar residues" evidence="12">
    <location>
        <begin position="873"/>
        <end position="883"/>
    </location>
</feature>
<dbReference type="CDD" id="cd06428">
    <property type="entry name" value="M1P_guanylylT_A_like_N"/>
    <property type="match status" value="1"/>
</dbReference>
<accession>A0A364NGT1</accession>
<dbReference type="Pfam" id="PF00483">
    <property type="entry name" value="NTP_transferase"/>
    <property type="match status" value="1"/>
</dbReference>
<evidence type="ECO:0000313" key="15">
    <source>
        <dbReference type="EMBL" id="RAR16534.1"/>
    </source>
</evidence>
<protein>
    <recommendedName>
        <fullName evidence="4">Mannose-1-phosphate guanyltransferase</fullName>
        <ecNumber evidence="3">2.7.7.13</ecNumber>
    </recommendedName>
    <alternativeName>
        <fullName evidence="10">GDP-mannose pyrophosphorylase</fullName>
    </alternativeName>
    <alternativeName>
        <fullName evidence="9">GTP-mannose-1-phosphate guanylyltransferase</fullName>
    </alternativeName>
</protein>
<dbReference type="EMBL" id="QGDH01000002">
    <property type="protein sequence ID" value="RAR16534.1"/>
    <property type="molecule type" value="Genomic_DNA"/>
</dbReference>
<dbReference type="InterPro" id="IPR011004">
    <property type="entry name" value="Trimer_LpxA-like_sf"/>
</dbReference>
<evidence type="ECO:0000256" key="10">
    <source>
        <dbReference type="ARBA" id="ARBA00031190"/>
    </source>
</evidence>
<feature type="region of interest" description="Disordered" evidence="12">
    <location>
        <begin position="561"/>
        <end position="891"/>
    </location>
</feature>
<dbReference type="GO" id="GO:0006281">
    <property type="term" value="P:DNA repair"/>
    <property type="evidence" value="ECO:0007669"/>
    <property type="project" value="UniProtKB-ARBA"/>
</dbReference>
<dbReference type="InterPro" id="IPR041177">
    <property type="entry name" value="GEN1_C"/>
</dbReference>
<dbReference type="InterPro" id="IPR056729">
    <property type="entry name" value="GMPPB_C"/>
</dbReference>
<dbReference type="GO" id="GO:0008821">
    <property type="term" value="F:crossover junction DNA endonuclease activity"/>
    <property type="evidence" value="ECO:0007669"/>
    <property type="project" value="InterPro"/>
</dbReference>
<evidence type="ECO:0000256" key="5">
    <source>
        <dbReference type="ARBA" id="ARBA00022679"/>
    </source>
</evidence>
<dbReference type="InterPro" id="IPR018357">
    <property type="entry name" value="Hexapep_transf_CS"/>
</dbReference>
<evidence type="ECO:0000256" key="11">
    <source>
        <dbReference type="ARBA" id="ARBA00047343"/>
    </source>
</evidence>
<dbReference type="InterPro" id="IPR006086">
    <property type="entry name" value="XPG-I_dom"/>
</dbReference>
<dbReference type="Pfam" id="PF00867">
    <property type="entry name" value="XPG_I"/>
    <property type="match status" value="1"/>
</dbReference>
<feature type="compositionally biased region" description="Polar residues" evidence="12">
    <location>
        <begin position="729"/>
        <end position="747"/>
    </location>
</feature>
<evidence type="ECO:0000256" key="12">
    <source>
        <dbReference type="SAM" id="MobiDB-lite"/>
    </source>
</evidence>
<dbReference type="SMART" id="SM00485">
    <property type="entry name" value="XPGN"/>
    <property type="match status" value="1"/>
</dbReference>
<dbReference type="InterPro" id="IPR037316">
    <property type="entry name" value="Yen1_H3TH"/>
</dbReference>
<dbReference type="CDD" id="cd09906">
    <property type="entry name" value="H3TH_YEN1"/>
    <property type="match status" value="1"/>
</dbReference>
<dbReference type="Gene3D" id="3.40.50.1010">
    <property type="entry name" value="5'-nuclease"/>
    <property type="match status" value="2"/>
</dbReference>
<feature type="compositionally biased region" description="Acidic residues" evidence="12">
    <location>
        <begin position="419"/>
        <end position="431"/>
    </location>
</feature>
<dbReference type="Pfam" id="PF00752">
    <property type="entry name" value="XPG_N"/>
    <property type="match status" value="1"/>
</dbReference>
<evidence type="ECO:0000256" key="8">
    <source>
        <dbReference type="ARBA" id="ARBA00024813"/>
    </source>
</evidence>
<dbReference type="SUPFAM" id="SSF53448">
    <property type="entry name" value="Nucleotide-diphospho-sugar transferases"/>
    <property type="match status" value="1"/>
</dbReference>
<dbReference type="PROSITE" id="PS00101">
    <property type="entry name" value="HEXAPEP_TRANSFERASES"/>
    <property type="match status" value="1"/>
</dbReference>
<dbReference type="PRINTS" id="PR00853">
    <property type="entry name" value="XPGRADSUPER"/>
</dbReference>
<feature type="compositionally biased region" description="Basic and acidic residues" evidence="12">
    <location>
        <begin position="652"/>
        <end position="662"/>
    </location>
</feature>
<dbReference type="STRING" id="183478.A0A364NGT1"/>
<evidence type="ECO:0000313" key="16">
    <source>
        <dbReference type="Proteomes" id="UP000249619"/>
    </source>
</evidence>
<dbReference type="SUPFAM" id="SSF51161">
    <property type="entry name" value="Trimeric LpxA-like enzymes"/>
    <property type="match status" value="1"/>
</dbReference>
<comment type="similarity">
    <text evidence="2">Belongs to the transferase hexapeptide repeat family.</text>
</comment>
<dbReference type="GO" id="GO:0005525">
    <property type="term" value="F:GTP binding"/>
    <property type="evidence" value="ECO:0007669"/>
    <property type="project" value="UniProtKB-KW"/>
</dbReference>
<dbReference type="InterPro" id="IPR006085">
    <property type="entry name" value="XPG_DNA_repair_N"/>
</dbReference>
<evidence type="ECO:0000256" key="1">
    <source>
        <dbReference type="ARBA" id="ARBA00004823"/>
    </source>
</evidence>
<dbReference type="InterPro" id="IPR006084">
    <property type="entry name" value="XPG/Rad2"/>
</dbReference>
<dbReference type="InterPro" id="IPR029060">
    <property type="entry name" value="PIN-like_dom_sf"/>
</dbReference>
<dbReference type="FunFam" id="3.40.50.1010:FF:000051">
    <property type="entry name" value="Rad2-like endonuclease, putative (AFU_orthologue AFUA_3G13260)"/>
    <property type="match status" value="1"/>
</dbReference>
<comment type="caution">
    <text evidence="15">The sequence shown here is derived from an EMBL/GenBank/DDBJ whole genome shotgun (WGS) entry which is preliminary data.</text>
</comment>
<dbReference type="Pfam" id="PF25087">
    <property type="entry name" value="GMPPB_C"/>
    <property type="match status" value="1"/>
</dbReference>
<dbReference type="FunFam" id="3.40.50.1010:FF:000037">
    <property type="entry name" value="Rad2-like endonuclease, putative (AFU_orthologue AFUA_3G13260)"/>
    <property type="match status" value="1"/>
</dbReference>
<keyword evidence="5" id="KW-0808">Transferase</keyword>
<feature type="compositionally biased region" description="Low complexity" evidence="12">
    <location>
        <begin position="579"/>
        <end position="590"/>
    </location>
</feature>
<feature type="region of interest" description="Disordered" evidence="12">
    <location>
        <begin position="399"/>
        <end position="442"/>
    </location>
</feature>
<feature type="compositionally biased region" description="Polar residues" evidence="12">
    <location>
        <begin position="679"/>
        <end position="693"/>
    </location>
</feature>
<dbReference type="CDD" id="cd09870">
    <property type="entry name" value="PIN_YEN1"/>
    <property type="match status" value="1"/>
</dbReference>
<keyword evidence="16" id="KW-1185">Reference proteome</keyword>
<dbReference type="PANTHER" id="PTHR22572">
    <property type="entry name" value="SUGAR-1-PHOSPHATE GUANYL TRANSFERASE"/>
    <property type="match status" value="1"/>
</dbReference>
<dbReference type="InterPro" id="IPR050486">
    <property type="entry name" value="Mannose-1P_guanyltransferase"/>
</dbReference>
<feature type="compositionally biased region" description="Low complexity" evidence="12">
    <location>
        <begin position="748"/>
        <end position="770"/>
    </location>
</feature>
<dbReference type="EC" id="2.7.7.13" evidence="3"/>
<keyword evidence="6" id="KW-0540">Nuclease</keyword>
<keyword evidence="15" id="KW-0255">Endonuclease</keyword>
<reference evidence="16" key="1">
    <citation type="submission" date="2018-05" db="EMBL/GenBank/DDBJ databases">
        <title>Draft genome sequence of Stemphylium lycopersici strain CIDEFI 213.</title>
        <authorList>
            <person name="Medina R."/>
            <person name="Franco M.E.E."/>
            <person name="Lucentini C.G."/>
            <person name="Saparrat M.C.N."/>
            <person name="Balatti P.A."/>
        </authorList>
    </citation>
    <scope>NUCLEOTIDE SEQUENCE [LARGE SCALE GENOMIC DNA]</scope>
    <source>
        <strain evidence="16">CIDEFI 213</strain>
    </source>
</reference>
<dbReference type="Gene3D" id="1.10.150.20">
    <property type="entry name" value="5' to 3' exonuclease, C-terminal subdomain"/>
    <property type="match status" value="1"/>
</dbReference>
<dbReference type="InterPro" id="IPR005835">
    <property type="entry name" value="NTP_transferase_dom"/>
</dbReference>
<evidence type="ECO:0000256" key="6">
    <source>
        <dbReference type="ARBA" id="ARBA00022722"/>
    </source>
</evidence>
<dbReference type="Gene3D" id="2.160.10.10">
    <property type="entry name" value="Hexapeptide repeat proteins"/>
    <property type="match status" value="1"/>
</dbReference>
<feature type="domain" description="XPG N-terminal" evidence="14">
    <location>
        <begin position="1"/>
        <end position="98"/>
    </location>
</feature>
<dbReference type="SUPFAM" id="SSF88723">
    <property type="entry name" value="PIN domain-like"/>
    <property type="match status" value="1"/>
</dbReference>
<evidence type="ECO:0000256" key="3">
    <source>
        <dbReference type="ARBA" id="ARBA00012387"/>
    </source>
</evidence>
<evidence type="ECO:0000256" key="9">
    <source>
        <dbReference type="ARBA" id="ARBA00030179"/>
    </source>
</evidence>
<name>A0A364NGT1_STELY</name>
<dbReference type="GO" id="GO:0004475">
    <property type="term" value="F:mannose-1-phosphate guanylyltransferase (GTP) activity"/>
    <property type="evidence" value="ECO:0007669"/>
    <property type="project" value="UniProtKB-EC"/>
</dbReference>
<comment type="pathway">
    <text evidence="1">Nucleotide-sugar biosynthesis; GDP-alpha-D-mannose biosynthesis; GDP-alpha-D-mannose from alpha-D-mannose 1-phosphate (GTP route): step 1/1.</text>
</comment>
<organism evidence="15 16">
    <name type="scientific">Stemphylium lycopersici</name>
    <name type="common">Tomato gray leaf spot disease fungus</name>
    <name type="synonym">Thyrospora lycopersici</name>
    <dbReference type="NCBI Taxonomy" id="183478"/>
    <lineage>
        <taxon>Eukaryota</taxon>
        <taxon>Fungi</taxon>
        <taxon>Dikarya</taxon>
        <taxon>Ascomycota</taxon>
        <taxon>Pezizomycotina</taxon>
        <taxon>Dothideomycetes</taxon>
        <taxon>Pleosporomycetidae</taxon>
        <taxon>Pleosporales</taxon>
        <taxon>Pleosporineae</taxon>
        <taxon>Pleosporaceae</taxon>
        <taxon>Stemphylium</taxon>
    </lineage>
</organism>
<sequence>MGIHGIYKEIGPGKRVALSRLAVEKFEEKGRPLRIAIDTSIWLFQIQASKGGTNPALRTFYYRLLRLISLAIHPVFVFDGPNKPPFKRNKRTGPNVASIPEFLAKQLLKQFGYPIHLAPGEAEAECASLQREGIVDAVLSEDVDTLMFGSGITIRNWSPEKSGKTPTHVNVYDAVETKNGPSGLDREGMILVALMSGGDYVPEGIPGCGPKTACEAAKAGFGADLCRIPKNDSKAIAEWRERLQHELKTNESKYFKRKHGALKIPGDFPRLDILGYYTHPAISNQTGLDKLRRSINWDRELDFAGLREFTQDAFDWAKLEGAKHFIRSLAPCLVVRQLRMRAEQVGRLPTDNVQAIQEDEATLIKGLHGKRQHSVTDNCTELRVSFIPIELVKIDLSQEDPDDDIDIPPSGSQQAGGDAELDEDEPLDDEEGPKKGGPTKFEPEKAARIWVMETFVKVGVPLTVQDWEAERQKKLKPRRAASVEDTENATLKTKTATKRTKATKDQPQARINTFAKVTKPGLRAAKALAKVQDKVDDLPAPPPQTAAPKHSGVVDLLSSSPVGARVTTLQPQPRREKSPSPVLEELPPSVTKRRRRAPIQRSKTLPADISAELGRASTPPLPNAIETLDLVDSPAHPSPSQLPAKKAKTRKARDMATTRGARETSVPKQATLDAWRASVTPTKQRSATQSSNGALAPAPMQLRQPPEDVESLDLTLPSPVRSETKRFSRNATASEQQPVTSTTTRPPLTSISSNASTASANSPSSDSLAPGKKKSIRDVFGPSRPRRTSPRLSKTMSAPANIDILDLTSPQIAPAKPRSTPPKVDTLDLTELSSPVVERAPGPQATAVAPISPSQAPPSPSILRRSPRERKSTSPQLAAQTSPPAAWKAREKKKRAIVLRKSVAGAWDFVDVDSPEKSGEGASELVPKGKDRRKWRESAVEVGGPSRGTRFRPLSMELPKPLFPVAGHPIIEHCFRAITSVPEIREVFIVGYYEETVFQPFINAVSTSWPHLSVKYLREYQALGTAGGLYHFRDVILKGKPEKLFVLNADVCSSFPLAEMLKLFEDKDAEAVMLGTRVANEAASNFGCIVSDAHTKRVLHYVEKPESHISNLINCGVYLFATECIFPAIRSAIKRRTERPRLLSYPSSENLESSFYQNDDDDDNKENAVIRLEQDVLSDIADSRQFFVLETKDFWRQIKTAGSAVPANALYLLKEFQAGSEELAAPSANILPPVYIHPSAQIDPTAKIGPNVSIGPRVVIGAGVRVKESIVLEDSEIKHDACVLYSIIGWHSKVGAWARVEGTPTPVTSHTTSVIKNGVKVQSITILGKDCAVADEVRVQNCVCLPYKELKRDVSNEVIM</sequence>
<dbReference type="SMART" id="SM00484">
    <property type="entry name" value="XPGI"/>
    <property type="match status" value="1"/>
</dbReference>
<feature type="compositionally biased region" description="Polar residues" evidence="12">
    <location>
        <begin position="561"/>
        <end position="571"/>
    </location>
</feature>
<evidence type="ECO:0000256" key="2">
    <source>
        <dbReference type="ARBA" id="ARBA00007274"/>
    </source>
</evidence>
<evidence type="ECO:0000259" key="14">
    <source>
        <dbReference type="SMART" id="SM00485"/>
    </source>
</evidence>
<dbReference type="Pfam" id="PF18380">
    <property type="entry name" value="GEN1_C"/>
    <property type="match status" value="1"/>
</dbReference>
<evidence type="ECO:0000256" key="7">
    <source>
        <dbReference type="ARBA" id="ARBA00022801"/>
    </source>
</evidence>
<comment type="function">
    <text evidence="8">Involved in cell wall synthesis where it is required for glycosylation. Involved in cell cycle progression through cell-size checkpoint.</text>
</comment>
<evidence type="ECO:0000256" key="4">
    <source>
        <dbReference type="ARBA" id="ARBA00018601"/>
    </source>
</evidence>
<proteinExistence type="inferred from homology"/>
<evidence type="ECO:0000259" key="13">
    <source>
        <dbReference type="SMART" id="SM00484"/>
    </source>
</evidence>
<dbReference type="Gene3D" id="3.90.550.10">
    <property type="entry name" value="Spore Coat Polysaccharide Biosynthesis Protein SpsA, Chain A"/>
    <property type="match status" value="1"/>
</dbReference>
<dbReference type="InterPro" id="IPR029044">
    <property type="entry name" value="Nucleotide-diphossugar_trans"/>
</dbReference>
<comment type="catalytic activity">
    <reaction evidence="11">
        <text>alpha-D-mannose 1-phosphate + GTP + H(+) = GDP-alpha-D-mannose + diphosphate</text>
        <dbReference type="Rhea" id="RHEA:15229"/>
        <dbReference type="ChEBI" id="CHEBI:15378"/>
        <dbReference type="ChEBI" id="CHEBI:33019"/>
        <dbReference type="ChEBI" id="CHEBI:37565"/>
        <dbReference type="ChEBI" id="CHEBI:57527"/>
        <dbReference type="ChEBI" id="CHEBI:58409"/>
        <dbReference type="EC" id="2.7.7.13"/>
    </reaction>
</comment>
<gene>
    <name evidence="15" type="ORF">DDE83_000099</name>
</gene>